<evidence type="ECO:0000256" key="4">
    <source>
        <dbReference type="ARBA" id="ARBA00022692"/>
    </source>
</evidence>
<comment type="subcellular location">
    <subcellularLocation>
        <location evidence="1 8">Cell outer membrane</location>
        <topology evidence="1 8">Multi-pass membrane protein</topology>
    </subcellularLocation>
</comment>
<keyword evidence="7 8" id="KW-0998">Cell outer membrane</keyword>
<dbReference type="PROSITE" id="PS00018">
    <property type="entry name" value="EF_HAND_1"/>
    <property type="match status" value="1"/>
</dbReference>
<dbReference type="InterPro" id="IPR023997">
    <property type="entry name" value="TonB-dep_OMP_SusC/RagA_CS"/>
</dbReference>
<feature type="domain" description="TonB-dependent receptor plug" evidence="12">
    <location>
        <begin position="136"/>
        <end position="241"/>
    </location>
</feature>
<evidence type="ECO:0000259" key="11">
    <source>
        <dbReference type="Pfam" id="PF00593"/>
    </source>
</evidence>
<dbReference type="InterPro" id="IPR037066">
    <property type="entry name" value="Plug_dom_sf"/>
</dbReference>
<dbReference type="NCBIfam" id="TIGR04056">
    <property type="entry name" value="OMP_RagA_SusC"/>
    <property type="match status" value="1"/>
</dbReference>
<dbReference type="Pfam" id="PF00593">
    <property type="entry name" value="TonB_dep_Rec_b-barrel"/>
    <property type="match status" value="1"/>
</dbReference>
<dbReference type="InterPro" id="IPR000531">
    <property type="entry name" value="Beta-barrel_TonB"/>
</dbReference>
<dbReference type="Pfam" id="PF07715">
    <property type="entry name" value="Plug"/>
    <property type="match status" value="1"/>
</dbReference>
<reference evidence="13 14" key="1">
    <citation type="submission" date="2019-12" db="EMBL/GenBank/DDBJ databases">
        <title>Chitinophaga sp. strain ysch24 (GDMCC 1.1355), whole genome shotgun sequence.</title>
        <authorList>
            <person name="Zhang X."/>
        </authorList>
    </citation>
    <scope>NUCLEOTIDE SEQUENCE [LARGE SCALE GENOMIC DNA]</scope>
    <source>
        <strain evidence="14">ysch24</strain>
    </source>
</reference>
<dbReference type="RefSeq" id="WP_157309689.1">
    <property type="nucleotide sequence ID" value="NZ_WRXN01000021.1"/>
</dbReference>
<dbReference type="Gene3D" id="2.170.130.10">
    <property type="entry name" value="TonB-dependent receptor, plug domain"/>
    <property type="match status" value="1"/>
</dbReference>
<dbReference type="InterPro" id="IPR023996">
    <property type="entry name" value="TonB-dep_OMP_SusC/RagA"/>
</dbReference>
<name>A0A7K1UD16_9BACT</name>
<gene>
    <name evidence="13" type="ORF">GO493_28690</name>
</gene>
<accession>A0A7K1UD16</accession>
<dbReference type="InterPro" id="IPR018247">
    <property type="entry name" value="EF_Hand_1_Ca_BS"/>
</dbReference>
<keyword evidence="2 8" id="KW-0813">Transport</keyword>
<dbReference type="PROSITE" id="PS52016">
    <property type="entry name" value="TONB_DEPENDENT_REC_3"/>
    <property type="match status" value="1"/>
</dbReference>
<evidence type="ECO:0000256" key="3">
    <source>
        <dbReference type="ARBA" id="ARBA00022452"/>
    </source>
</evidence>
<dbReference type="InterPro" id="IPR012910">
    <property type="entry name" value="Plug_dom"/>
</dbReference>
<dbReference type="Proteomes" id="UP000461730">
    <property type="component" value="Unassembled WGS sequence"/>
</dbReference>
<dbReference type="Gene3D" id="2.60.40.1120">
    <property type="entry name" value="Carboxypeptidase-like, regulatory domain"/>
    <property type="match status" value="1"/>
</dbReference>
<comment type="caution">
    <text evidence="13">The sequence shown here is derived from an EMBL/GenBank/DDBJ whole genome shotgun (WGS) entry which is preliminary data.</text>
</comment>
<dbReference type="SUPFAM" id="SSF56935">
    <property type="entry name" value="Porins"/>
    <property type="match status" value="1"/>
</dbReference>
<evidence type="ECO:0000256" key="5">
    <source>
        <dbReference type="ARBA" id="ARBA00023077"/>
    </source>
</evidence>
<feature type="region of interest" description="Disordered" evidence="10">
    <location>
        <begin position="160"/>
        <end position="179"/>
    </location>
</feature>
<evidence type="ECO:0000313" key="14">
    <source>
        <dbReference type="Proteomes" id="UP000461730"/>
    </source>
</evidence>
<keyword evidence="3 8" id="KW-1134">Transmembrane beta strand</keyword>
<evidence type="ECO:0000256" key="2">
    <source>
        <dbReference type="ARBA" id="ARBA00022448"/>
    </source>
</evidence>
<evidence type="ECO:0000313" key="13">
    <source>
        <dbReference type="EMBL" id="MVT12269.1"/>
    </source>
</evidence>
<evidence type="ECO:0000256" key="7">
    <source>
        <dbReference type="ARBA" id="ARBA00023237"/>
    </source>
</evidence>
<evidence type="ECO:0000256" key="10">
    <source>
        <dbReference type="SAM" id="MobiDB-lite"/>
    </source>
</evidence>
<evidence type="ECO:0000256" key="9">
    <source>
        <dbReference type="RuleBase" id="RU003357"/>
    </source>
</evidence>
<dbReference type="NCBIfam" id="TIGR04057">
    <property type="entry name" value="SusC_RagA_signa"/>
    <property type="match status" value="1"/>
</dbReference>
<dbReference type="Pfam" id="PF13715">
    <property type="entry name" value="CarbopepD_reg_2"/>
    <property type="match status" value="1"/>
</dbReference>
<dbReference type="InterPro" id="IPR039426">
    <property type="entry name" value="TonB-dep_rcpt-like"/>
</dbReference>
<dbReference type="AlphaFoldDB" id="A0A7K1UD16"/>
<evidence type="ECO:0000256" key="6">
    <source>
        <dbReference type="ARBA" id="ARBA00023136"/>
    </source>
</evidence>
<keyword evidence="4 8" id="KW-0812">Transmembrane</keyword>
<protein>
    <submittedName>
        <fullName evidence="13">SusC/RagA family TonB-linked outer membrane protein</fullName>
    </submittedName>
</protein>
<keyword evidence="14" id="KW-1185">Reference proteome</keyword>
<dbReference type="SUPFAM" id="SSF49464">
    <property type="entry name" value="Carboxypeptidase regulatory domain-like"/>
    <property type="match status" value="1"/>
</dbReference>
<dbReference type="GO" id="GO:0009279">
    <property type="term" value="C:cell outer membrane"/>
    <property type="evidence" value="ECO:0007669"/>
    <property type="project" value="UniProtKB-SubCell"/>
</dbReference>
<sequence length="1020" mass="112309">MRLITIIPGSQLPKVLHVPGTFPLRRTFLFFSLFLTVLLSTLDVFAQTKISGRILDDKTGDPVIGATIRVKGKSVGTTSDPQGNFSLNTPENSTLEISYVGFARQELKAGTNMEIRMKADAGLNEVVVIGYGTQRKSDLTGSVVSIKAADLTKIGGTSNPAEGLQSKAPGVQVLSSGSPGTSPVIRVRGVGSNSNPNPLFVVDGMIVDDVNFLTGNDIESMEVLKDASATAIYGARGANGVIIVTTKKGKAGSTVIDVSGSEGMQFLTRKYETANASEYGTIINKLQNTTVYPNPASLGKGTDWLKEVSRNASFRDYQVALNGGSEKIRYNLSGSYFRQDGVFKYTTFNRVTVRLNTEYKVNDKLTVGENMSMSNSNNAAPGLYYLFMRSVNRISPLLSVYDSAGKFTAPQDGRLINPYASLFYNKDYNSNDVRLVGNFWGNYEVVPGLNFRTSYGVNWLHNRTDQFIPSYSIIQPNQYNPVNSYSNTYGVDFTWLWENTLTYDKQLGNDHHLNLLAGTTAQKRKRDYLTGTGKGYALDDLNYVSIYSAPASTRAVSGEQPLTETILSYLFRANYSYKDRYLLTGSFRADGSSKFGKNNRFGYFPSVALGWRVTEEGFMKDNGVIDNLKLRASWGVTGNDRISNGISYSLVTQDPVYDAIFNRAVATNGAVLTSSNPDIKWERTFQKDMGFEMSVLKNRLAVEFDYYNRETKDLLLIIPIAGGSAGINATYSNVGSVRNKGIEFALDWQDNIDAFKYGVRVTGSTFKNTVTDYGKQVTTNNIFSTPLFTRIQEGQPLGYFYGYQAIGIYRTQGELDAWNKYAVSKGQTAYHNGAQPGDLIYKDVNGDGRIDGNDMTNIGSPYPKFYGSLNLSASWKGFDFSVDIFGSFGSKILNGSYNLVEFNTTNLHKDWVNAWTPDNTNASMPRLGVNSINTLPSSFIVQNGSYVKVRNIEFGYTFNKLGAGKIKSARIFLNATNLFYITKYKGASPEITSADLLSQNVDLNPYPVSSNARAGVNVKF</sequence>
<keyword evidence="6 8" id="KW-0472">Membrane</keyword>
<comment type="similarity">
    <text evidence="8 9">Belongs to the TonB-dependent receptor family.</text>
</comment>
<dbReference type="Gene3D" id="2.40.170.20">
    <property type="entry name" value="TonB-dependent receptor, beta-barrel domain"/>
    <property type="match status" value="1"/>
</dbReference>
<dbReference type="InterPro" id="IPR008969">
    <property type="entry name" value="CarboxyPept-like_regulatory"/>
</dbReference>
<organism evidence="13 14">
    <name type="scientific">Chitinophaga tropicalis</name>
    <dbReference type="NCBI Taxonomy" id="2683588"/>
    <lineage>
        <taxon>Bacteria</taxon>
        <taxon>Pseudomonadati</taxon>
        <taxon>Bacteroidota</taxon>
        <taxon>Chitinophagia</taxon>
        <taxon>Chitinophagales</taxon>
        <taxon>Chitinophagaceae</taxon>
        <taxon>Chitinophaga</taxon>
    </lineage>
</organism>
<dbReference type="InterPro" id="IPR036942">
    <property type="entry name" value="Beta-barrel_TonB_sf"/>
</dbReference>
<proteinExistence type="inferred from homology"/>
<feature type="domain" description="TonB-dependent receptor-like beta-barrel" evidence="11">
    <location>
        <begin position="414"/>
        <end position="779"/>
    </location>
</feature>
<keyword evidence="5 9" id="KW-0798">TonB box</keyword>
<dbReference type="EMBL" id="WRXN01000021">
    <property type="protein sequence ID" value="MVT12269.1"/>
    <property type="molecule type" value="Genomic_DNA"/>
</dbReference>
<evidence type="ECO:0000256" key="1">
    <source>
        <dbReference type="ARBA" id="ARBA00004571"/>
    </source>
</evidence>
<evidence type="ECO:0000256" key="8">
    <source>
        <dbReference type="PROSITE-ProRule" id="PRU01360"/>
    </source>
</evidence>
<evidence type="ECO:0000259" key="12">
    <source>
        <dbReference type="Pfam" id="PF07715"/>
    </source>
</evidence>